<gene>
    <name evidence="2" type="ORF">L596_009683</name>
</gene>
<evidence type="ECO:0000313" key="2">
    <source>
        <dbReference type="EMBL" id="TKR95526.1"/>
    </source>
</evidence>
<proteinExistence type="predicted"/>
<name>A0A4U5PGK4_STECR</name>
<accession>A0A4U5PGK4</accession>
<evidence type="ECO:0000313" key="3">
    <source>
        <dbReference type="Proteomes" id="UP000298663"/>
    </source>
</evidence>
<evidence type="ECO:0000256" key="1">
    <source>
        <dbReference type="SAM" id="MobiDB-lite"/>
    </source>
</evidence>
<keyword evidence="3" id="KW-1185">Reference proteome</keyword>
<reference evidence="2 3" key="1">
    <citation type="journal article" date="2015" name="Genome Biol.">
        <title>Comparative genomics of Steinernema reveals deeply conserved gene regulatory networks.</title>
        <authorList>
            <person name="Dillman A.R."/>
            <person name="Macchietto M."/>
            <person name="Porter C.F."/>
            <person name="Rogers A."/>
            <person name="Williams B."/>
            <person name="Antoshechkin I."/>
            <person name="Lee M.M."/>
            <person name="Goodwin Z."/>
            <person name="Lu X."/>
            <person name="Lewis E.E."/>
            <person name="Goodrich-Blair H."/>
            <person name="Stock S.P."/>
            <person name="Adams B.J."/>
            <person name="Sternberg P.W."/>
            <person name="Mortazavi A."/>
        </authorList>
    </citation>
    <scope>NUCLEOTIDE SEQUENCE [LARGE SCALE GENOMIC DNA]</scope>
    <source>
        <strain evidence="2 3">ALL</strain>
    </source>
</reference>
<dbReference type="EMBL" id="AZBU02000002">
    <property type="protein sequence ID" value="TKR95526.1"/>
    <property type="molecule type" value="Genomic_DNA"/>
</dbReference>
<sequence length="145" mass="16550">MANASADKWPTRIEAWRPPTTRPQGRPATRWTDDFAKKLNSELAEKRTSRSPLFMVHESANHSERATFAAKCLQLRIFAIRLTIMFATPRTADFRAFSVEFWVFAAFRDAATRFANLDTHLGRGACLEIHGSVYNWIRGESRTSS</sequence>
<reference evidence="2 3" key="2">
    <citation type="journal article" date="2019" name="G3 (Bethesda)">
        <title>Hybrid Assembly of the Genome of the Entomopathogenic Nematode Steinernema carpocapsae Identifies the X-Chromosome.</title>
        <authorList>
            <person name="Serra L."/>
            <person name="Macchietto M."/>
            <person name="Macias-Munoz A."/>
            <person name="McGill C.J."/>
            <person name="Rodriguez I.M."/>
            <person name="Rodriguez B."/>
            <person name="Murad R."/>
            <person name="Mortazavi A."/>
        </authorList>
    </citation>
    <scope>NUCLEOTIDE SEQUENCE [LARGE SCALE GENOMIC DNA]</scope>
    <source>
        <strain evidence="2 3">ALL</strain>
    </source>
</reference>
<protein>
    <submittedName>
        <fullName evidence="2">Uncharacterized protein</fullName>
    </submittedName>
</protein>
<comment type="caution">
    <text evidence="2">The sequence shown here is derived from an EMBL/GenBank/DDBJ whole genome shotgun (WGS) entry which is preliminary data.</text>
</comment>
<organism evidence="2 3">
    <name type="scientific">Steinernema carpocapsae</name>
    <name type="common">Entomopathogenic nematode</name>
    <dbReference type="NCBI Taxonomy" id="34508"/>
    <lineage>
        <taxon>Eukaryota</taxon>
        <taxon>Metazoa</taxon>
        <taxon>Ecdysozoa</taxon>
        <taxon>Nematoda</taxon>
        <taxon>Chromadorea</taxon>
        <taxon>Rhabditida</taxon>
        <taxon>Tylenchina</taxon>
        <taxon>Panagrolaimomorpha</taxon>
        <taxon>Strongyloidoidea</taxon>
        <taxon>Steinernematidae</taxon>
        <taxon>Steinernema</taxon>
    </lineage>
</organism>
<feature type="region of interest" description="Disordered" evidence="1">
    <location>
        <begin position="1"/>
        <end position="29"/>
    </location>
</feature>
<dbReference type="Proteomes" id="UP000298663">
    <property type="component" value="Unassembled WGS sequence"/>
</dbReference>
<dbReference type="AlphaFoldDB" id="A0A4U5PGK4"/>